<dbReference type="Proteomes" id="UP000001542">
    <property type="component" value="Unassembled WGS sequence"/>
</dbReference>
<evidence type="ECO:0000256" key="1">
    <source>
        <dbReference type="SAM" id="Coils"/>
    </source>
</evidence>
<evidence type="ECO:0000313" key="3">
    <source>
        <dbReference type="EMBL" id="EAY10244.1"/>
    </source>
</evidence>
<reference evidence="3" key="2">
    <citation type="journal article" date="2007" name="Science">
        <title>Draft genome sequence of the sexually transmitted pathogen Trichomonas vaginalis.</title>
        <authorList>
            <person name="Carlton J.M."/>
            <person name="Hirt R.P."/>
            <person name="Silva J.C."/>
            <person name="Delcher A.L."/>
            <person name="Schatz M."/>
            <person name="Zhao Q."/>
            <person name="Wortman J.R."/>
            <person name="Bidwell S.L."/>
            <person name="Alsmark U.C.M."/>
            <person name="Besteiro S."/>
            <person name="Sicheritz-Ponten T."/>
            <person name="Noel C.J."/>
            <person name="Dacks J.B."/>
            <person name="Foster P.G."/>
            <person name="Simillion C."/>
            <person name="Van de Peer Y."/>
            <person name="Miranda-Saavedra D."/>
            <person name="Barton G.J."/>
            <person name="Westrop G.D."/>
            <person name="Mueller S."/>
            <person name="Dessi D."/>
            <person name="Fiori P.L."/>
            <person name="Ren Q."/>
            <person name="Paulsen I."/>
            <person name="Zhang H."/>
            <person name="Bastida-Corcuera F.D."/>
            <person name="Simoes-Barbosa A."/>
            <person name="Brown M.T."/>
            <person name="Hayes R.D."/>
            <person name="Mukherjee M."/>
            <person name="Okumura C.Y."/>
            <person name="Schneider R."/>
            <person name="Smith A.J."/>
            <person name="Vanacova S."/>
            <person name="Villalvazo M."/>
            <person name="Haas B.J."/>
            <person name="Pertea M."/>
            <person name="Feldblyum T.V."/>
            <person name="Utterback T.R."/>
            <person name="Shu C.L."/>
            <person name="Osoegawa K."/>
            <person name="de Jong P.J."/>
            <person name="Hrdy I."/>
            <person name="Horvathova L."/>
            <person name="Zubacova Z."/>
            <person name="Dolezal P."/>
            <person name="Malik S.B."/>
            <person name="Logsdon J.M. Jr."/>
            <person name="Henze K."/>
            <person name="Gupta A."/>
            <person name="Wang C.C."/>
            <person name="Dunne R.L."/>
            <person name="Upcroft J.A."/>
            <person name="Upcroft P."/>
            <person name="White O."/>
            <person name="Salzberg S.L."/>
            <person name="Tang P."/>
            <person name="Chiu C.-H."/>
            <person name="Lee Y.-S."/>
            <person name="Embley T.M."/>
            <person name="Coombs G.H."/>
            <person name="Mottram J.C."/>
            <person name="Tachezy J."/>
            <person name="Fraser-Liggett C.M."/>
            <person name="Johnson P.J."/>
        </authorList>
    </citation>
    <scope>NUCLEOTIDE SEQUENCE [LARGE SCALE GENOMIC DNA]</scope>
    <source>
        <strain evidence="3">G3</strain>
    </source>
</reference>
<dbReference type="EMBL" id="DS113341">
    <property type="protein sequence ID" value="EAY10244.1"/>
    <property type="molecule type" value="Genomic_DNA"/>
</dbReference>
<feature type="region of interest" description="Disordered" evidence="2">
    <location>
        <begin position="570"/>
        <end position="603"/>
    </location>
</feature>
<reference evidence="3" key="1">
    <citation type="submission" date="2006-10" db="EMBL/GenBank/DDBJ databases">
        <authorList>
            <person name="Amadeo P."/>
            <person name="Zhao Q."/>
            <person name="Wortman J."/>
            <person name="Fraser-Liggett C."/>
            <person name="Carlton J."/>
        </authorList>
    </citation>
    <scope>NUCLEOTIDE SEQUENCE</scope>
    <source>
        <strain evidence="3">G3</strain>
    </source>
</reference>
<dbReference type="OrthoDB" id="10641997at2759"/>
<sequence>MADELVSTLSKRQLVSTMIGSDCLQSVLSKMCDFLQKHEDKIYTLLDKIEKKVENEEYLKKIDEINQAITKTNETINHNKQEFTDFAEKMQKQLDEIVAKQDRDQVTVMDKIDETHKALQDQVQAQHLISTTSISKLNQSITEVRTLQTNVNNDVQEMRELLKQTGISTLNIMMERLDQDDDKFDAFNNSINNIQDRIEQLGQHFGENLDTFKQQTSQDITRISRQLDDIQTQFMTNDKLNAPVSLDDVSEADITPLILAVHRDTRRLDGVDQQISSVRLECENISGAMENAQVALQKFNHSIYDFQCQLDGTRNEILSRFQLLDPFFKWLGANVRDLWSFLQQVGASTFHVASSSLRAQDDLYNLISTISTRPLPPIHSLDEIIIESSSTQDQLHERRMNVDFEKQFGDVKGIFKKRWKTPISKEKPNEIPDFKKTLEPKAPSALIEKTGVLNRKGPVTGVKEDPMLMITLEEIRVKINKFEQNIPQFTDEVQNIIKSMSTKLDTKMAIADSDRLFETVQHTLNKLQTDMDNLKVKVVETQLNNKYIPEDHMNLADSFVAISSRRGDLSASSLQVRGPHMTRPSTAQSTKPKTTRPKPIPMTANKLASDNLQVNAVGF</sequence>
<dbReference type="InParanoid" id="A2EAP1"/>
<dbReference type="RefSeq" id="XP_001322467.1">
    <property type="nucleotide sequence ID" value="XM_001322432.1"/>
</dbReference>
<organism evidence="3 4">
    <name type="scientific">Trichomonas vaginalis (strain ATCC PRA-98 / G3)</name>
    <dbReference type="NCBI Taxonomy" id="412133"/>
    <lineage>
        <taxon>Eukaryota</taxon>
        <taxon>Metamonada</taxon>
        <taxon>Parabasalia</taxon>
        <taxon>Trichomonadida</taxon>
        <taxon>Trichomonadidae</taxon>
        <taxon>Trichomonas</taxon>
    </lineage>
</organism>
<feature type="coiled-coil region" evidence="1">
    <location>
        <begin position="517"/>
        <end position="544"/>
    </location>
</feature>
<protein>
    <submittedName>
        <fullName evidence="3">Uncharacterized protein</fullName>
    </submittedName>
</protein>
<evidence type="ECO:0000313" key="4">
    <source>
        <dbReference type="Proteomes" id="UP000001542"/>
    </source>
</evidence>
<evidence type="ECO:0000256" key="2">
    <source>
        <dbReference type="SAM" id="MobiDB-lite"/>
    </source>
</evidence>
<name>A2EAP1_TRIV3</name>
<dbReference type="AlphaFoldDB" id="A2EAP1"/>
<dbReference type="SMR" id="A2EAP1"/>
<keyword evidence="4" id="KW-1185">Reference proteome</keyword>
<keyword evidence="1" id="KW-0175">Coiled coil</keyword>
<accession>A2EAP1</accession>
<dbReference type="VEuPathDB" id="TrichDB:TVAG_046660"/>
<gene>
    <name evidence="3" type="ORF">TVAG_046660</name>
</gene>
<dbReference type="VEuPathDB" id="TrichDB:TVAGG3_0958380"/>
<dbReference type="KEGG" id="tva:4768177"/>
<proteinExistence type="predicted"/>